<evidence type="ECO:0000256" key="1">
    <source>
        <dbReference type="SAM" id="MobiDB-lite"/>
    </source>
</evidence>
<dbReference type="InterPro" id="IPR013761">
    <property type="entry name" value="SAM/pointed_sf"/>
</dbReference>
<name>A0ABP0I580_9DINO</name>
<dbReference type="InterPro" id="IPR001660">
    <property type="entry name" value="SAM"/>
</dbReference>
<feature type="region of interest" description="Disordered" evidence="1">
    <location>
        <begin position="115"/>
        <end position="189"/>
    </location>
</feature>
<accession>A0ABP0I580</accession>
<reference evidence="3 4" key="1">
    <citation type="submission" date="2024-02" db="EMBL/GenBank/DDBJ databases">
        <authorList>
            <person name="Chen Y."/>
            <person name="Shah S."/>
            <person name="Dougan E. K."/>
            <person name="Thang M."/>
            <person name="Chan C."/>
        </authorList>
    </citation>
    <scope>NUCLEOTIDE SEQUENCE [LARGE SCALE GENOMIC DNA]</scope>
</reference>
<feature type="compositionally biased region" description="Basic and acidic residues" evidence="1">
    <location>
        <begin position="115"/>
        <end position="126"/>
    </location>
</feature>
<dbReference type="Gene3D" id="1.10.150.50">
    <property type="entry name" value="Transcription Factor, Ets-1"/>
    <property type="match status" value="1"/>
</dbReference>
<evidence type="ECO:0000313" key="3">
    <source>
        <dbReference type="EMBL" id="CAK8997433.1"/>
    </source>
</evidence>
<feature type="compositionally biased region" description="Basic and acidic residues" evidence="1">
    <location>
        <begin position="170"/>
        <end position="183"/>
    </location>
</feature>
<sequence>MPRQFRLSAASAYSIYEMYSQDWCAIDDALVETETMCPECSLRRLDDWTVEDVVRWSMTTTLSPDVATWLRQQEVTGQVLRSLDEAELELMGLEPFGRRRQLLLCREEILAEEAAKEKKAETKAESPRTGIRWSPDVQSRREEKAKSRSSDKAADLRALPTPTRALAKLAKSDSEAPKGEAAERIGNTPPHKDVFVCAAELSQEQNGCQSAIQSHLPKTDGLSSKAGVAQQSKGSWMPPVCFCNDSNSLRNKPNGQHLRHNPCQNRPQWSPRLRHPVQPIARLVQQQWVFGLPGRAASWMPWRKAVSGFPLEIARAPCPPTSLSWIPYQPNILKIPGASWAPPALPLSVCEGLPGRTLALAHGPASAFVGPARPLYIKLPPRVIGYSVTIRPRSNH</sequence>
<comment type="caution">
    <text evidence="3">The sequence shown here is derived from an EMBL/GenBank/DDBJ whole genome shotgun (WGS) entry which is preliminary data.</text>
</comment>
<evidence type="ECO:0000259" key="2">
    <source>
        <dbReference type="PROSITE" id="PS50105"/>
    </source>
</evidence>
<evidence type="ECO:0000313" key="4">
    <source>
        <dbReference type="Proteomes" id="UP001642484"/>
    </source>
</evidence>
<proteinExistence type="predicted"/>
<protein>
    <recommendedName>
        <fullName evidence="2">SAM domain-containing protein</fullName>
    </recommendedName>
</protein>
<dbReference type="Proteomes" id="UP001642484">
    <property type="component" value="Unassembled WGS sequence"/>
</dbReference>
<dbReference type="PROSITE" id="PS50105">
    <property type="entry name" value="SAM_DOMAIN"/>
    <property type="match status" value="1"/>
</dbReference>
<keyword evidence="4" id="KW-1185">Reference proteome</keyword>
<feature type="domain" description="SAM" evidence="2">
    <location>
        <begin position="48"/>
        <end position="112"/>
    </location>
</feature>
<dbReference type="SUPFAM" id="SSF47769">
    <property type="entry name" value="SAM/Pointed domain"/>
    <property type="match status" value="1"/>
</dbReference>
<dbReference type="EMBL" id="CAXAMN010002036">
    <property type="protein sequence ID" value="CAK8997433.1"/>
    <property type="molecule type" value="Genomic_DNA"/>
</dbReference>
<organism evidence="3 4">
    <name type="scientific">Durusdinium trenchii</name>
    <dbReference type="NCBI Taxonomy" id="1381693"/>
    <lineage>
        <taxon>Eukaryota</taxon>
        <taxon>Sar</taxon>
        <taxon>Alveolata</taxon>
        <taxon>Dinophyceae</taxon>
        <taxon>Suessiales</taxon>
        <taxon>Symbiodiniaceae</taxon>
        <taxon>Durusdinium</taxon>
    </lineage>
</organism>
<feature type="compositionally biased region" description="Basic and acidic residues" evidence="1">
    <location>
        <begin position="138"/>
        <end position="155"/>
    </location>
</feature>
<gene>
    <name evidence="3" type="ORF">CCMP2556_LOCUS4855</name>
</gene>